<accession>A0A7G9WAM2</accession>
<dbReference type="Pfam" id="PF02417">
    <property type="entry name" value="Chromate_transp"/>
    <property type="match status" value="1"/>
</dbReference>
<dbReference type="InterPro" id="IPR003370">
    <property type="entry name" value="Chromate_transpt"/>
</dbReference>
<keyword evidence="3" id="KW-1003">Cell membrane</keyword>
<keyword evidence="4 7" id="KW-0812">Transmembrane</keyword>
<name>A0A7G9WAM2_ALKCA</name>
<evidence type="ECO:0000256" key="2">
    <source>
        <dbReference type="ARBA" id="ARBA00005262"/>
    </source>
</evidence>
<dbReference type="RefSeq" id="WP_213166142.1">
    <property type="nucleotide sequence ID" value="NZ_CP058559.1"/>
</dbReference>
<evidence type="ECO:0000313" key="9">
    <source>
        <dbReference type="Proteomes" id="UP000516160"/>
    </source>
</evidence>
<feature type="transmembrane region" description="Helical" evidence="7">
    <location>
        <begin position="142"/>
        <end position="164"/>
    </location>
</feature>
<dbReference type="PANTHER" id="PTHR43663">
    <property type="entry name" value="CHROMATE TRANSPORT PROTEIN-RELATED"/>
    <property type="match status" value="1"/>
</dbReference>
<feature type="transmembrane region" description="Helical" evidence="7">
    <location>
        <begin position="74"/>
        <end position="98"/>
    </location>
</feature>
<feature type="transmembrane region" description="Helical" evidence="7">
    <location>
        <begin position="6"/>
        <end position="25"/>
    </location>
</feature>
<dbReference type="AlphaFoldDB" id="A0A7G9WAM2"/>
<evidence type="ECO:0000256" key="1">
    <source>
        <dbReference type="ARBA" id="ARBA00004651"/>
    </source>
</evidence>
<dbReference type="Proteomes" id="UP000516160">
    <property type="component" value="Chromosome"/>
</dbReference>
<evidence type="ECO:0000313" key="8">
    <source>
        <dbReference type="EMBL" id="QNO15734.1"/>
    </source>
</evidence>
<dbReference type="EMBL" id="CP058559">
    <property type="protein sequence ID" value="QNO15734.1"/>
    <property type="molecule type" value="Genomic_DNA"/>
</dbReference>
<keyword evidence="5 7" id="KW-1133">Transmembrane helix</keyword>
<keyword evidence="9" id="KW-1185">Reference proteome</keyword>
<dbReference type="GO" id="GO:0015109">
    <property type="term" value="F:chromate transmembrane transporter activity"/>
    <property type="evidence" value="ECO:0007669"/>
    <property type="project" value="InterPro"/>
</dbReference>
<evidence type="ECO:0000256" key="6">
    <source>
        <dbReference type="ARBA" id="ARBA00023136"/>
    </source>
</evidence>
<feature type="transmembrane region" description="Helical" evidence="7">
    <location>
        <begin position="110"/>
        <end position="130"/>
    </location>
</feature>
<reference evidence="8 9" key="1">
    <citation type="submission" date="2020-07" db="EMBL/GenBank/DDBJ databases">
        <title>Alkalicella. sp. LB2 genome.</title>
        <authorList>
            <person name="Postec A."/>
            <person name="Quemeneur M."/>
        </authorList>
    </citation>
    <scope>NUCLEOTIDE SEQUENCE [LARGE SCALE GENOMIC DNA]</scope>
    <source>
        <strain evidence="8 9">LB2</strain>
    </source>
</reference>
<comment type="similarity">
    <text evidence="2">Belongs to the chromate ion transporter (CHR) (TC 2.A.51) family.</text>
</comment>
<dbReference type="KEGG" id="acae:HYG86_13665"/>
<keyword evidence="6 7" id="KW-0472">Membrane</keyword>
<dbReference type="PANTHER" id="PTHR43663:SF1">
    <property type="entry name" value="CHROMATE TRANSPORTER"/>
    <property type="match status" value="1"/>
</dbReference>
<dbReference type="InterPro" id="IPR052518">
    <property type="entry name" value="CHR_Transporter"/>
</dbReference>
<comment type="subcellular location">
    <subcellularLocation>
        <location evidence="1">Cell membrane</location>
        <topology evidence="1">Multi-pass membrane protein</topology>
    </subcellularLocation>
</comment>
<sequence>MLLLQIFLSFFKIGIISFGGGYAMIPLIEREIIEVQGWLTSTEFLDIIAVAEMTPGPIAINSATYIGYTKANVLGSAVATFGVVLPSFMAMVILAYLINKTKHLPHVKGALRGIVSGVIALIGFATFRMAVGTGLATVDLDLPSVLVSFNIYNIVICIGAFFLLHYTKFHPVLLLISFGILGIIVF</sequence>
<evidence type="ECO:0000256" key="3">
    <source>
        <dbReference type="ARBA" id="ARBA00022475"/>
    </source>
</evidence>
<evidence type="ECO:0000256" key="5">
    <source>
        <dbReference type="ARBA" id="ARBA00022989"/>
    </source>
</evidence>
<evidence type="ECO:0000256" key="4">
    <source>
        <dbReference type="ARBA" id="ARBA00022692"/>
    </source>
</evidence>
<dbReference type="GO" id="GO:0005886">
    <property type="term" value="C:plasma membrane"/>
    <property type="evidence" value="ECO:0007669"/>
    <property type="project" value="UniProtKB-SubCell"/>
</dbReference>
<gene>
    <name evidence="8" type="ORF">HYG86_13665</name>
</gene>
<organism evidence="8 9">
    <name type="scientific">Alkalicella caledoniensis</name>
    <dbReference type="NCBI Taxonomy" id="2731377"/>
    <lineage>
        <taxon>Bacteria</taxon>
        <taxon>Bacillati</taxon>
        <taxon>Bacillota</taxon>
        <taxon>Clostridia</taxon>
        <taxon>Eubacteriales</taxon>
        <taxon>Proteinivoracaceae</taxon>
        <taxon>Alkalicella</taxon>
    </lineage>
</organism>
<feature type="transmembrane region" description="Helical" evidence="7">
    <location>
        <begin position="169"/>
        <end position="185"/>
    </location>
</feature>
<protein>
    <submittedName>
        <fullName evidence="8">Chromate transporter</fullName>
    </submittedName>
</protein>
<proteinExistence type="inferred from homology"/>
<evidence type="ECO:0000256" key="7">
    <source>
        <dbReference type="SAM" id="Phobius"/>
    </source>
</evidence>